<evidence type="ECO:0000313" key="3">
    <source>
        <dbReference type="Proteomes" id="UP001500967"/>
    </source>
</evidence>
<feature type="domain" description="N-acetyltransferase" evidence="1">
    <location>
        <begin position="96"/>
        <end position="229"/>
    </location>
</feature>
<comment type="caution">
    <text evidence="2">The sequence shown here is derived from an EMBL/GenBank/DDBJ whole genome shotgun (WGS) entry which is preliminary data.</text>
</comment>
<dbReference type="Proteomes" id="UP001500967">
    <property type="component" value="Unassembled WGS sequence"/>
</dbReference>
<dbReference type="PROSITE" id="PS51186">
    <property type="entry name" value="GNAT"/>
    <property type="match status" value="1"/>
</dbReference>
<reference evidence="2 3" key="1">
    <citation type="journal article" date="2019" name="Int. J. Syst. Evol. Microbiol.">
        <title>The Global Catalogue of Microorganisms (GCM) 10K type strain sequencing project: providing services to taxonomists for standard genome sequencing and annotation.</title>
        <authorList>
            <consortium name="The Broad Institute Genomics Platform"/>
            <consortium name="The Broad Institute Genome Sequencing Center for Infectious Disease"/>
            <person name="Wu L."/>
            <person name="Ma J."/>
        </authorList>
    </citation>
    <scope>NUCLEOTIDE SEQUENCE [LARGE SCALE GENOMIC DNA]</scope>
    <source>
        <strain evidence="2 3">JCM 10425</strain>
    </source>
</reference>
<dbReference type="EMBL" id="BAAAGX010000014">
    <property type="protein sequence ID" value="GAA0246365.1"/>
    <property type="molecule type" value="Genomic_DNA"/>
</dbReference>
<organism evidence="2 3">
    <name type="scientific">Cryptosporangium japonicum</name>
    <dbReference type="NCBI Taxonomy" id="80872"/>
    <lineage>
        <taxon>Bacteria</taxon>
        <taxon>Bacillati</taxon>
        <taxon>Actinomycetota</taxon>
        <taxon>Actinomycetes</taxon>
        <taxon>Cryptosporangiales</taxon>
        <taxon>Cryptosporangiaceae</taxon>
        <taxon>Cryptosporangium</taxon>
    </lineage>
</organism>
<name>A0ABN0UD11_9ACTN</name>
<gene>
    <name evidence="2" type="ORF">GCM10009539_34660</name>
</gene>
<accession>A0ABN0UD11</accession>
<evidence type="ECO:0000313" key="2">
    <source>
        <dbReference type="EMBL" id="GAA0246365.1"/>
    </source>
</evidence>
<dbReference type="Pfam" id="PF13508">
    <property type="entry name" value="Acetyltransf_7"/>
    <property type="match status" value="1"/>
</dbReference>
<sequence>MSLAYVDNAIAMWSALEPSARTTAGTFVVDRARINRRITRAPAPVDALVAAAPRGVALVVEDVFGTAVTEPVTTLRMPVMTRPPGPIAPAAPPGTRVVRVTGTTDLADAERVIVDGFPQRAYLPWSAGEFLPPSVLGLPGWHVWLAFRHDVPAAAAYTYDDGHSIGVYSLATLPGHRGAGLARSVLTAALAAGAERASTLTATEAGVPLYESLGYRTEATTTWHLRSPH</sequence>
<dbReference type="InterPro" id="IPR000182">
    <property type="entry name" value="GNAT_dom"/>
</dbReference>
<protein>
    <recommendedName>
        <fullName evidence="1">N-acetyltransferase domain-containing protein</fullName>
    </recommendedName>
</protein>
<dbReference type="RefSeq" id="WP_344649859.1">
    <property type="nucleotide sequence ID" value="NZ_BAAAGX010000014.1"/>
</dbReference>
<dbReference type="InterPro" id="IPR016181">
    <property type="entry name" value="Acyl_CoA_acyltransferase"/>
</dbReference>
<proteinExistence type="predicted"/>
<evidence type="ECO:0000259" key="1">
    <source>
        <dbReference type="PROSITE" id="PS51186"/>
    </source>
</evidence>
<dbReference type="SUPFAM" id="SSF55729">
    <property type="entry name" value="Acyl-CoA N-acyltransferases (Nat)"/>
    <property type="match status" value="1"/>
</dbReference>
<dbReference type="Gene3D" id="3.40.630.30">
    <property type="match status" value="1"/>
</dbReference>
<keyword evidence="3" id="KW-1185">Reference proteome</keyword>